<gene>
    <name evidence="2" type="ORF">H2Z84_16775</name>
</gene>
<accession>A0A838Y834</accession>
<feature type="transmembrane region" description="Helical" evidence="1">
    <location>
        <begin position="65"/>
        <end position="82"/>
    </location>
</feature>
<proteinExistence type="predicted"/>
<feature type="transmembrane region" description="Helical" evidence="1">
    <location>
        <begin position="12"/>
        <end position="32"/>
    </location>
</feature>
<keyword evidence="1" id="KW-1133">Transmembrane helix</keyword>
<dbReference type="EMBL" id="JACERN010000039">
    <property type="protein sequence ID" value="MBA4710028.1"/>
    <property type="molecule type" value="Genomic_DNA"/>
</dbReference>
<evidence type="ECO:0000313" key="2">
    <source>
        <dbReference type="EMBL" id="MBA4710028.1"/>
    </source>
</evidence>
<evidence type="ECO:0008006" key="4">
    <source>
        <dbReference type="Google" id="ProtNLM"/>
    </source>
</evidence>
<dbReference type="AlphaFoldDB" id="A0A838Y834"/>
<sequence>MLRLLGKLLRLGLKLALGVAVFFCSMVLLAMLLDAGPLWALALLVLHLSCYALASWRQWPVLQKYLLAAWFGLFCGAMFFWDKHGGGQPAPEWLKLLAHWHGLGWIVLVLLFLPLTLLEMLLKQLRRRRDSAQVPLADPFTANLAQFDLQQSFACAEDRQKTVQTCTNGEDNSAFNLHDRRNVTPEDR</sequence>
<feature type="transmembrane region" description="Helical" evidence="1">
    <location>
        <begin position="38"/>
        <end position="56"/>
    </location>
</feature>
<keyword evidence="1" id="KW-0812">Transmembrane</keyword>
<evidence type="ECO:0000256" key="1">
    <source>
        <dbReference type="SAM" id="Phobius"/>
    </source>
</evidence>
<keyword evidence="1" id="KW-0472">Membrane</keyword>
<comment type="caution">
    <text evidence="2">The sequence shown here is derived from an EMBL/GenBank/DDBJ whole genome shotgun (WGS) entry which is preliminary data.</text>
</comment>
<evidence type="ECO:0000313" key="3">
    <source>
        <dbReference type="Proteomes" id="UP000545606"/>
    </source>
</evidence>
<name>A0A838Y834_9NEIS</name>
<organism evidence="2 3">
    <name type="scientific">Aquitalea aquatica</name>
    <dbReference type="NCBI Taxonomy" id="3044273"/>
    <lineage>
        <taxon>Bacteria</taxon>
        <taxon>Pseudomonadati</taxon>
        <taxon>Pseudomonadota</taxon>
        <taxon>Betaproteobacteria</taxon>
        <taxon>Neisseriales</taxon>
        <taxon>Chromobacteriaceae</taxon>
        <taxon>Aquitalea</taxon>
    </lineage>
</organism>
<feature type="transmembrane region" description="Helical" evidence="1">
    <location>
        <begin position="102"/>
        <end position="122"/>
    </location>
</feature>
<reference evidence="2 3" key="1">
    <citation type="submission" date="2020-07" db="EMBL/GenBank/DDBJ databases">
        <title>Draft genome sequence of violacein-producing bacteria and related species.</title>
        <authorList>
            <person name="Wilson H.S."/>
            <person name="De Leon M.E."/>
        </authorList>
    </citation>
    <scope>NUCLEOTIDE SEQUENCE [LARGE SCALE GENOMIC DNA]</scope>
    <source>
        <strain evidence="2 3">HSC-21Su07</strain>
    </source>
</reference>
<dbReference type="Proteomes" id="UP000545606">
    <property type="component" value="Unassembled WGS sequence"/>
</dbReference>
<dbReference type="RefSeq" id="WP_181836948.1">
    <property type="nucleotide sequence ID" value="NZ_JACERN010000039.1"/>
</dbReference>
<keyword evidence="3" id="KW-1185">Reference proteome</keyword>
<protein>
    <recommendedName>
        <fullName evidence="4">Transmembrane protein</fullName>
    </recommendedName>
</protein>